<accession>A0A3P3U237</accession>
<keyword evidence="5" id="KW-0472">Membrane</keyword>
<proteinExistence type="inferred from homology"/>
<dbReference type="AlphaFoldDB" id="A0A3P3U237"/>
<evidence type="ECO:0000313" key="10">
    <source>
        <dbReference type="EMBL" id="RRJ64180.1"/>
    </source>
</evidence>
<dbReference type="PROSITE" id="PS51257">
    <property type="entry name" value="PROKAR_LIPOPROTEIN"/>
    <property type="match status" value="1"/>
</dbReference>
<keyword evidence="7" id="KW-0449">Lipoprotein</keyword>
<keyword evidence="3" id="KW-0309">Germination</keyword>
<evidence type="ECO:0000259" key="8">
    <source>
        <dbReference type="Pfam" id="PF05504"/>
    </source>
</evidence>
<sequence>MRERKTRSETIMRLKLGTAFLACVLLTTGCWDRQEMNDRAIILGWGMDLNGDGRYVATANIVVPGGTKSGGTEGGKNQYLIETSYGTSDGDAGQNMQKKLPRVIFASHRRNVFIGEALARHGIAKVLDEYARNPLVRLRTNIFVVKGGTAQEAMNLSSRLEKNPTISVQKIQEVMGAPVSRSLLDFFIMANGASGGSVIPIVEIVSPAQTAKTNENAGNAAGSELALTGSAVFDRNLKLKGYLGHDNFWVRLWLTGKLDHRVFTIRMGKKHETITIPAMRFKSRIVPEIAGEKVSFKVWLSGEGEINESNANLDLSKPDNVKKVEDELNRRLTEKVEQTVALVQKQYKADIFELGETLHRKHPYVWKRMKKDWDKQFENVDIEFQVHMKISGTGLTGKSLVPGVEDKDNGANQQ</sequence>
<evidence type="ECO:0000256" key="7">
    <source>
        <dbReference type="ARBA" id="ARBA00023288"/>
    </source>
</evidence>
<comment type="subcellular location">
    <subcellularLocation>
        <location evidence="1">Membrane</location>
        <topology evidence="1">Lipid-anchor</topology>
    </subcellularLocation>
</comment>
<dbReference type="InterPro" id="IPR008844">
    <property type="entry name" value="Spore_GerAC-like"/>
</dbReference>
<dbReference type="InterPro" id="IPR046953">
    <property type="entry name" value="Spore_GerAC-like_C"/>
</dbReference>
<keyword evidence="11" id="KW-1185">Reference proteome</keyword>
<evidence type="ECO:0000256" key="6">
    <source>
        <dbReference type="ARBA" id="ARBA00023139"/>
    </source>
</evidence>
<dbReference type="NCBIfam" id="TIGR02887">
    <property type="entry name" value="spore_ger_x_C"/>
    <property type="match status" value="1"/>
</dbReference>
<comment type="similarity">
    <text evidence="2">Belongs to the GerABKC lipoprotein family.</text>
</comment>
<feature type="domain" description="Spore germination GerAC-like C-terminal" evidence="8">
    <location>
        <begin position="228"/>
        <end position="394"/>
    </location>
</feature>
<dbReference type="GO" id="GO:0016020">
    <property type="term" value="C:membrane"/>
    <property type="evidence" value="ECO:0007669"/>
    <property type="project" value="UniProtKB-SubCell"/>
</dbReference>
<dbReference type="InterPro" id="IPR057336">
    <property type="entry name" value="GerAC_N"/>
</dbReference>
<keyword evidence="4" id="KW-0732">Signal</keyword>
<evidence type="ECO:0000256" key="5">
    <source>
        <dbReference type="ARBA" id="ARBA00023136"/>
    </source>
</evidence>
<dbReference type="GO" id="GO:0009847">
    <property type="term" value="P:spore germination"/>
    <property type="evidence" value="ECO:0007669"/>
    <property type="project" value="InterPro"/>
</dbReference>
<dbReference type="OrthoDB" id="9816067at2"/>
<dbReference type="InterPro" id="IPR038501">
    <property type="entry name" value="Spore_GerAC_C_sf"/>
</dbReference>
<dbReference type="Gene3D" id="3.30.300.210">
    <property type="entry name" value="Nutrient germinant receptor protein C, domain 3"/>
    <property type="match status" value="1"/>
</dbReference>
<reference evidence="10 11" key="1">
    <citation type="submission" date="2018-11" db="EMBL/GenBank/DDBJ databases">
        <title>Genome sequencing of Paenibacillus sp. KCOM 3021 (= ChDC PVNT-B20).</title>
        <authorList>
            <person name="Kook J.-K."/>
            <person name="Park S.-N."/>
            <person name="Lim Y.K."/>
        </authorList>
    </citation>
    <scope>NUCLEOTIDE SEQUENCE [LARGE SCALE GENOMIC DNA]</scope>
    <source>
        <strain evidence="10 11">KCOM 3021</strain>
    </source>
</reference>
<feature type="domain" description="Spore germination protein N-terminal" evidence="9">
    <location>
        <begin position="32"/>
        <end position="204"/>
    </location>
</feature>
<evidence type="ECO:0000313" key="11">
    <source>
        <dbReference type="Proteomes" id="UP000267017"/>
    </source>
</evidence>
<dbReference type="Pfam" id="PF25198">
    <property type="entry name" value="Spore_GerAC_N"/>
    <property type="match status" value="1"/>
</dbReference>
<dbReference type="PANTHER" id="PTHR35789:SF1">
    <property type="entry name" value="SPORE GERMINATION PROTEIN B3"/>
    <property type="match status" value="1"/>
</dbReference>
<dbReference type="Proteomes" id="UP000267017">
    <property type="component" value="Unassembled WGS sequence"/>
</dbReference>
<comment type="caution">
    <text evidence="10">The sequence shown here is derived from an EMBL/GenBank/DDBJ whole genome shotgun (WGS) entry which is preliminary data.</text>
</comment>
<evidence type="ECO:0000256" key="2">
    <source>
        <dbReference type="ARBA" id="ARBA00007886"/>
    </source>
</evidence>
<evidence type="ECO:0000256" key="1">
    <source>
        <dbReference type="ARBA" id="ARBA00004635"/>
    </source>
</evidence>
<name>A0A3P3U237_9BACL</name>
<protein>
    <submittedName>
        <fullName evidence="10">Ger(X)C family spore germination protein</fullName>
    </submittedName>
</protein>
<evidence type="ECO:0000259" key="9">
    <source>
        <dbReference type="Pfam" id="PF25198"/>
    </source>
</evidence>
<dbReference type="EMBL" id="RRCN01000001">
    <property type="protein sequence ID" value="RRJ64180.1"/>
    <property type="molecule type" value="Genomic_DNA"/>
</dbReference>
<evidence type="ECO:0000256" key="3">
    <source>
        <dbReference type="ARBA" id="ARBA00022544"/>
    </source>
</evidence>
<dbReference type="PANTHER" id="PTHR35789">
    <property type="entry name" value="SPORE GERMINATION PROTEIN B3"/>
    <property type="match status" value="1"/>
</dbReference>
<keyword evidence="6" id="KW-0564">Palmitate</keyword>
<evidence type="ECO:0000256" key="4">
    <source>
        <dbReference type="ARBA" id="ARBA00022729"/>
    </source>
</evidence>
<gene>
    <name evidence="10" type="ORF">EHV15_15570</name>
</gene>
<dbReference type="Pfam" id="PF05504">
    <property type="entry name" value="Spore_GerAC"/>
    <property type="match status" value="1"/>
</dbReference>
<organism evidence="10 11">
    <name type="scientific">Paenibacillus oralis</name>
    <dbReference type="NCBI Taxonomy" id="2490856"/>
    <lineage>
        <taxon>Bacteria</taxon>
        <taxon>Bacillati</taxon>
        <taxon>Bacillota</taxon>
        <taxon>Bacilli</taxon>
        <taxon>Bacillales</taxon>
        <taxon>Paenibacillaceae</taxon>
        <taxon>Paenibacillus</taxon>
    </lineage>
</organism>